<comment type="subunit">
    <text evidence="5">Homohexamer.</text>
</comment>
<evidence type="ECO:0000256" key="3">
    <source>
        <dbReference type="ARBA" id="ARBA00022801"/>
    </source>
</evidence>
<dbReference type="NCBIfam" id="NF002317">
    <property type="entry name" value="PRK01250.1"/>
    <property type="match status" value="1"/>
</dbReference>
<evidence type="ECO:0000256" key="5">
    <source>
        <dbReference type="HAMAP-Rule" id="MF_00209"/>
    </source>
</evidence>
<feature type="binding site" evidence="5">
    <location>
        <position position="71"/>
    </location>
    <ligand>
        <name>Mg(2+)</name>
        <dbReference type="ChEBI" id="CHEBI:18420"/>
        <label>1</label>
    </ligand>
</feature>
<accession>A0ABS2KD48</accession>
<organism evidence="6 7">
    <name type="scientific">Dyella mobilis</name>
    <dbReference type="NCBI Taxonomy" id="1849582"/>
    <lineage>
        <taxon>Bacteria</taxon>
        <taxon>Pseudomonadati</taxon>
        <taxon>Pseudomonadota</taxon>
        <taxon>Gammaproteobacteria</taxon>
        <taxon>Lysobacterales</taxon>
        <taxon>Rhodanobacteraceae</taxon>
        <taxon>Dyella</taxon>
    </lineage>
</organism>
<evidence type="ECO:0000313" key="7">
    <source>
        <dbReference type="Proteomes" id="UP001430193"/>
    </source>
</evidence>
<keyword evidence="3 5" id="KW-0378">Hydrolase</keyword>
<dbReference type="RefSeq" id="WP_204630319.1">
    <property type="nucleotide sequence ID" value="NZ_BSOC01000006.1"/>
</dbReference>
<dbReference type="CDD" id="cd00412">
    <property type="entry name" value="pyrophosphatase"/>
    <property type="match status" value="1"/>
</dbReference>
<feature type="binding site" evidence="5">
    <location>
        <position position="44"/>
    </location>
    <ligand>
        <name>substrate</name>
    </ligand>
</feature>
<comment type="caution">
    <text evidence="6">The sequence shown here is derived from an EMBL/GenBank/DDBJ whole genome shotgun (WGS) entry which is preliminary data.</text>
</comment>
<dbReference type="EC" id="3.6.1.1" evidence="5"/>
<dbReference type="InterPro" id="IPR036649">
    <property type="entry name" value="Pyrophosphatase_sf"/>
</dbReference>
<feature type="binding site" evidence="5">
    <location>
        <position position="103"/>
    </location>
    <ligand>
        <name>Mg(2+)</name>
        <dbReference type="ChEBI" id="CHEBI:18420"/>
        <label>1</label>
    </ligand>
</feature>
<evidence type="ECO:0000256" key="1">
    <source>
        <dbReference type="ARBA" id="ARBA00001946"/>
    </source>
</evidence>
<dbReference type="GO" id="GO:0004427">
    <property type="term" value="F:inorganic diphosphate phosphatase activity"/>
    <property type="evidence" value="ECO:0007669"/>
    <property type="project" value="UniProtKB-EC"/>
</dbReference>
<dbReference type="Gene3D" id="3.90.80.10">
    <property type="entry name" value="Inorganic pyrophosphatase"/>
    <property type="match status" value="1"/>
</dbReference>
<comment type="function">
    <text evidence="5">Catalyzes the hydrolysis of inorganic pyrophosphate (PPi) forming two phosphate ions.</text>
</comment>
<feature type="binding site" evidence="5">
    <location>
        <position position="56"/>
    </location>
    <ligand>
        <name>substrate</name>
    </ligand>
</feature>
<keyword evidence="4 5" id="KW-0460">Magnesium</keyword>
<dbReference type="InterPro" id="IPR008162">
    <property type="entry name" value="Pyrophosphatase"/>
</dbReference>
<evidence type="ECO:0000256" key="4">
    <source>
        <dbReference type="ARBA" id="ARBA00022842"/>
    </source>
</evidence>
<comment type="subcellular location">
    <subcellularLocation>
        <location evidence="5">Cytoplasm</location>
    </subcellularLocation>
</comment>
<feature type="binding site" evidence="5">
    <location>
        <position position="30"/>
    </location>
    <ligand>
        <name>substrate</name>
    </ligand>
</feature>
<keyword evidence="2 5" id="KW-0479">Metal-binding</keyword>
<comment type="similarity">
    <text evidence="5">Belongs to the PPase family.</text>
</comment>
<keyword evidence="5" id="KW-0963">Cytoplasm</keyword>
<dbReference type="PROSITE" id="PS00387">
    <property type="entry name" value="PPASE"/>
    <property type="match status" value="1"/>
</dbReference>
<evidence type="ECO:0000313" key="6">
    <source>
        <dbReference type="EMBL" id="MBM7128697.1"/>
    </source>
</evidence>
<dbReference type="HAMAP" id="MF_00209">
    <property type="entry name" value="Inorganic_PPase"/>
    <property type="match status" value="1"/>
</dbReference>
<proteinExistence type="inferred from homology"/>
<dbReference type="SUPFAM" id="SSF50324">
    <property type="entry name" value="Inorganic pyrophosphatase"/>
    <property type="match status" value="1"/>
</dbReference>
<name>A0ABS2KD48_9GAMM</name>
<feature type="binding site" evidence="5">
    <location>
        <position position="142"/>
    </location>
    <ligand>
        <name>substrate</name>
    </ligand>
</feature>
<feature type="binding site" evidence="5">
    <location>
        <position position="71"/>
    </location>
    <ligand>
        <name>Mg(2+)</name>
        <dbReference type="ChEBI" id="CHEBI:18420"/>
        <label>2</label>
    </ligand>
</feature>
<dbReference type="Pfam" id="PF00719">
    <property type="entry name" value="Pyrophosphatase"/>
    <property type="match status" value="1"/>
</dbReference>
<reference evidence="6" key="1">
    <citation type="submission" date="2020-10" db="EMBL/GenBank/DDBJ databases">
        <title>Phylogeny of dyella-like bacteria.</title>
        <authorList>
            <person name="Fu J."/>
        </authorList>
    </citation>
    <scope>NUCLEOTIDE SEQUENCE</scope>
    <source>
        <strain evidence="6">DHON07</strain>
    </source>
</reference>
<keyword evidence="7" id="KW-1185">Reference proteome</keyword>
<gene>
    <name evidence="5 6" type="primary">ppa</name>
    <name evidence="6" type="ORF">ISS99_04095</name>
</gene>
<comment type="catalytic activity">
    <reaction evidence="5">
        <text>diphosphate + H2O = 2 phosphate + H(+)</text>
        <dbReference type="Rhea" id="RHEA:24576"/>
        <dbReference type="ChEBI" id="CHEBI:15377"/>
        <dbReference type="ChEBI" id="CHEBI:15378"/>
        <dbReference type="ChEBI" id="CHEBI:33019"/>
        <dbReference type="ChEBI" id="CHEBI:43474"/>
        <dbReference type="EC" id="3.6.1.1"/>
    </reaction>
</comment>
<sequence>MALDKVSPGPQIPDAIHAIVEIPMDAEPVKYEVDKESGAIFVDRVLSTPMRYPCNYGYMPGTLCGDGDPLDVLIVMPMPLIPGSVIVCRPLGVMDMTDENGEDTKLIAVPVTRTFAGYAHWQALADIPDTTRGRIQHFFEHYKDLEKGKWVRFEGWRDVGPARQEILACIDRYTAYQSEPK</sequence>
<evidence type="ECO:0000256" key="2">
    <source>
        <dbReference type="ARBA" id="ARBA00022723"/>
    </source>
</evidence>
<comment type="cofactor">
    <cofactor evidence="1 5">
        <name>Mg(2+)</name>
        <dbReference type="ChEBI" id="CHEBI:18420"/>
    </cofactor>
</comment>
<dbReference type="Proteomes" id="UP001430193">
    <property type="component" value="Unassembled WGS sequence"/>
</dbReference>
<protein>
    <recommendedName>
        <fullName evidence="5">Inorganic pyrophosphatase</fullName>
        <ecNumber evidence="5">3.6.1.1</ecNumber>
    </recommendedName>
    <alternativeName>
        <fullName evidence="5">Pyrophosphate phospho-hydrolase</fullName>
        <shortName evidence="5">PPase</shortName>
    </alternativeName>
</protein>
<feature type="binding site" evidence="5">
    <location>
        <position position="66"/>
    </location>
    <ligand>
        <name>Mg(2+)</name>
        <dbReference type="ChEBI" id="CHEBI:18420"/>
        <label>1</label>
    </ligand>
</feature>
<dbReference type="EMBL" id="JADIKF010000035">
    <property type="protein sequence ID" value="MBM7128697.1"/>
    <property type="molecule type" value="Genomic_DNA"/>
</dbReference>
<dbReference type="PANTHER" id="PTHR10286">
    <property type="entry name" value="INORGANIC PYROPHOSPHATASE"/>
    <property type="match status" value="1"/>
</dbReference>